<dbReference type="GO" id="GO:0003899">
    <property type="term" value="F:DNA-directed RNA polymerase activity"/>
    <property type="evidence" value="ECO:0007669"/>
    <property type="project" value="UniProtKB-UniRule"/>
</dbReference>
<keyword evidence="7 11" id="KW-0804">Transcription</keyword>
<dbReference type="SMART" id="SM01409">
    <property type="entry name" value="RNA_pol_Rpb6"/>
    <property type="match status" value="1"/>
</dbReference>
<dbReference type="HAMAP" id="MF_00366">
    <property type="entry name" value="RNApol_bact_RpoZ"/>
    <property type="match status" value="1"/>
</dbReference>
<comment type="function">
    <text evidence="11">Promotes RNA polymerase assembly. Latches the N- and C-terminal regions of the beta' subunit thereby facilitating its interaction with the beta and alpha subunits.</text>
</comment>
<protein>
    <recommendedName>
        <fullName evidence="3 11">DNA-directed RNA polymerase subunit omega</fullName>
        <shortName evidence="11">RNAP omega subunit</shortName>
        <ecNumber evidence="2 11">2.7.7.6</ecNumber>
    </recommendedName>
    <alternativeName>
        <fullName evidence="9 11">RNA polymerase omega subunit</fullName>
    </alternativeName>
    <alternativeName>
        <fullName evidence="8 11">Transcriptase subunit omega</fullName>
    </alternativeName>
</protein>
<accession>A0A7W0HJW4</accession>
<dbReference type="Gene3D" id="3.90.940.10">
    <property type="match status" value="1"/>
</dbReference>
<evidence type="ECO:0000256" key="5">
    <source>
        <dbReference type="ARBA" id="ARBA00022679"/>
    </source>
</evidence>
<organism evidence="13 14">
    <name type="scientific">Desulfosalsimonas propionicica</name>
    <dbReference type="NCBI Taxonomy" id="332175"/>
    <lineage>
        <taxon>Bacteria</taxon>
        <taxon>Pseudomonadati</taxon>
        <taxon>Thermodesulfobacteriota</taxon>
        <taxon>Desulfobacteria</taxon>
        <taxon>Desulfobacterales</taxon>
        <taxon>Desulfosalsimonadaceae</taxon>
        <taxon>Desulfosalsimonas</taxon>
    </lineage>
</organism>
<dbReference type="AlphaFoldDB" id="A0A7W0HJW4"/>
<comment type="caution">
    <text evidence="13">The sequence shown here is derived from an EMBL/GenBank/DDBJ whole genome shotgun (WGS) entry which is preliminary data.</text>
</comment>
<dbReference type="EC" id="2.7.7.6" evidence="2 11"/>
<keyword evidence="4 11" id="KW-0240">DNA-directed RNA polymerase</keyword>
<dbReference type="InterPro" id="IPR006110">
    <property type="entry name" value="Pol_omega/Rpo6/RPB6"/>
</dbReference>
<dbReference type="SUPFAM" id="SSF63562">
    <property type="entry name" value="RPB6/omega subunit-like"/>
    <property type="match status" value="1"/>
</dbReference>
<feature type="region of interest" description="Disordered" evidence="12">
    <location>
        <begin position="70"/>
        <end position="102"/>
    </location>
</feature>
<dbReference type="Pfam" id="PF01192">
    <property type="entry name" value="RNA_pol_Rpb6"/>
    <property type="match status" value="1"/>
</dbReference>
<reference evidence="13 14" key="1">
    <citation type="submission" date="2020-07" db="EMBL/GenBank/DDBJ databases">
        <title>Genomic Encyclopedia of Type Strains, Phase IV (KMG-IV): sequencing the most valuable type-strain genomes for metagenomic binning, comparative biology and taxonomic classification.</title>
        <authorList>
            <person name="Goeker M."/>
        </authorList>
    </citation>
    <scope>NUCLEOTIDE SEQUENCE [LARGE SCALE GENOMIC DNA]</scope>
    <source>
        <strain evidence="13 14">DSM 17721</strain>
    </source>
</reference>
<evidence type="ECO:0000256" key="6">
    <source>
        <dbReference type="ARBA" id="ARBA00022695"/>
    </source>
</evidence>
<dbReference type="GO" id="GO:0000428">
    <property type="term" value="C:DNA-directed RNA polymerase complex"/>
    <property type="evidence" value="ECO:0007669"/>
    <property type="project" value="UniProtKB-KW"/>
</dbReference>
<comment type="similarity">
    <text evidence="1 11">Belongs to the RNA polymerase subunit omega family.</text>
</comment>
<comment type="catalytic activity">
    <reaction evidence="10 11">
        <text>RNA(n) + a ribonucleoside 5'-triphosphate = RNA(n+1) + diphosphate</text>
        <dbReference type="Rhea" id="RHEA:21248"/>
        <dbReference type="Rhea" id="RHEA-COMP:14527"/>
        <dbReference type="Rhea" id="RHEA-COMP:17342"/>
        <dbReference type="ChEBI" id="CHEBI:33019"/>
        <dbReference type="ChEBI" id="CHEBI:61557"/>
        <dbReference type="ChEBI" id="CHEBI:140395"/>
        <dbReference type="EC" id="2.7.7.6"/>
    </reaction>
</comment>
<evidence type="ECO:0000256" key="8">
    <source>
        <dbReference type="ARBA" id="ARBA00029924"/>
    </source>
</evidence>
<name>A0A7W0HJW4_9BACT</name>
<dbReference type="InterPro" id="IPR003716">
    <property type="entry name" value="DNA-dir_RNA_pol_omega"/>
</dbReference>
<evidence type="ECO:0000256" key="2">
    <source>
        <dbReference type="ARBA" id="ARBA00012418"/>
    </source>
</evidence>
<dbReference type="EMBL" id="JACDUS010000002">
    <property type="protein sequence ID" value="MBA2880607.1"/>
    <property type="molecule type" value="Genomic_DNA"/>
</dbReference>
<dbReference type="InterPro" id="IPR036161">
    <property type="entry name" value="RPB6/omega-like_sf"/>
</dbReference>
<evidence type="ECO:0000256" key="12">
    <source>
        <dbReference type="SAM" id="MobiDB-lite"/>
    </source>
</evidence>
<dbReference type="PANTHER" id="PTHR34476:SF1">
    <property type="entry name" value="DNA-DIRECTED RNA POLYMERASE SUBUNIT OMEGA"/>
    <property type="match status" value="1"/>
</dbReference>
<sequence length="102" mass="10991">MARVTVEDCLKRIPNRFLLVHTAAKRVRQLREGTDRLIKAPSNGDIVAALREIAAGKVFVTEHAEETFIPDDVEVNAGAGTEPENPAPSGPEEAPETGSETD</sequence>
<keyword evidence="5 11" id="KW-0808">Transferase</keyword>
<proteinExistence type="inferred from homology"/>
<comment type="subunit">
    <text evidence="11">The RNAP catalytic core consists of 2 alpha, 1 beta, 1 beta' and 1 omega subunit. When a sigma factor is associated with the core the holoenzyme is formed, which can initiate transcription.</text>
</comment>
<gene>
    <name evidence="11" type="primary">rpoZ</name>
    <name evidence="13" type="ORF">HNR65_000925</name>
</gene>
<evidence type="ECO:0000256" key="7">
    <source>
        <dbReference type="ARBA" id="ARBA00023163"/>
    </source>
</evidence>
<evidence type="ECO:0000256" key="10">
    <source>
        <dbReference type="ARBA" id="ARBA00048552"/>
    </source>
</evidence>
<feature type="compositionally biased region" description="Acidic residues" evidence="12">
    <location>
        <begin position="93"/>
        <end position="102"/>
    </location>
</feature>
<dbReference type="GO" id="GO:0003677">
    <property type="term" value="F:DNA binding"/>
    <property type="evidence" value="ECO:0007669"/>
    <property type="project" value="UniProtKB-UniRule"/>
</dbReference>
<evidence type="ECO:0000313" key="14">
    <source>
        <dbReference type="Proteomes" id="UP000525298"/>
    </source>
</evidence>
<evidence type="ECO:0000256" key="1">
    <source>
        <dbReference type="ARBA" id="ARBA00006711"/>
    </source>
</evidence>
<evidence type="ECO:0000256" key="4">
    <source>
        <dbReference type="ARBA" id="ARBA00022478"/>
    </source>
</evidence>
<keyword evidence="14" id="KW-1185">Reference proteome</keyword>
<dbReference type="NCBIfam" id="TIGR00690">
    <property type="entry name" value="rpoZ"/>
    <property type="match status" value="1"/>
</dbReference>
<evidence type="ECO:0000256" key="9">
    <source>
        <dbReference type="ARBA" id="ARBA00030998"/>
    </source>
</evidence>
<dbReference type="Proteomes" id="UP000525298">
    <property type="component" value="Unassembled WGS sequence"/>
</dbReference>
<dbReference type="RefSeq" id="WP_181550276.1">
    <property type="nucleotide sequence ID" value="NZ_JACDUS010000002.1"/>
</dbReference>
<evidence type="ECO:0000256" key="3">
    <source>
        <dbReference type="ARBA" id="ARBA00013725"/>
    </source>
</evidence>
<dbReference type="GO" id="GO:0006351">
    <property type="term" value="P:DNA-templated transcription"/>
    <property type="evidence" value="ECO:0007669"/>
    <property type="project" value="UniProtKB-UniRule"/>
</dbReference>
<evidence type="ECO:0000313" key="13">
    <source>
        <dbReference type="EMBL" id="MBA2880607.1"/>
    </source>
</evidence>
<dbReference type="PANTHER" id="PTHR34476">
    <property type="entry name" value="DNA-DIRECTED RNA POLYMERASE SUBUNIT OMEGA"/>
    <property type="match status" value="1"/>
</dbReference>
<evidence type="ECO:0000256" key="11">
    <source>
        <dbReference type="HAMAP-Rule" id="MF_00366"/>
    </source>
</evidence>
<keyword evidence="6 11" id="KW-0548">Nucleotidyltransferase</keyword>